<dbReference type="CDD" id="cd00090">
    <property type="entry name" value="HTH_ARSR"/>
    <property type="match status" value="1"/>
</dbReference>
<sequence length="210" mass="24596">MFDNGETSRLLDILGNRNRRRIIELLRQKPCFVTEISDKLTISPKAVIEHLQMMEHERILASFHDDRRRKYYCLTREIRIDVRFGEDDAAPLPSPAVTRETRYLAALSMLSRMIRTRDSLIARLEEIEREIDTKMNDIVRYSREILSDESEMDLVLALAHCTLTRRDLEEVMGMDAGPVERMLEDLIRKGIVEQNGNQYMLRGLYAEQPL</sequence>
<evidence type="ECO:0000256" key="1">
    <source>
        <dbReference type="ARBA" id="ARBA00023015"/>
    </source>
</evidence>
<dbReference type="RefSeq" id="WP_130647711.1">
    <property type="nucleotide sequence ID" value="NZ_PGCL01000009.1"/>
</dbReference>
<dbReference type="Pfam" id="PF01022">
    <property type="entry name" value="HTH_5"/>
    <property type="match status" value="1"/>
</dbReference>
<dbReference type="Gene3D" id="1.10.10.10">
    <property type="entry name" value="Winged helix-like DNA-binding domain superfamily/Winged helix DNA-binding domain"/>
    <property type="match status" value="2"/>
</dbReference>
<dbReference type="GO" id="GO:0003677">
    <property type="term" value="F:DNA binding"/>
    <property type="evidence" value="ECO:0007669"/>
    <property type="project" value="UniProtKB-KW"/>
</dbReference>
<comment type="caution">
    <text evidence="6">The sequence shown here is derived from an EMBL/GenBank/DDBJ whole genome shotgun (WGS) entry which is preliminary data.</text>
</comment>
<dbReference type="PANTHER" id="PTHR33154">
    <property type="entry name" value="TRANSCRIPTIONAL REGULATOR, ARSR FAMILY"/>
    <property type="match status" value="1"/>
</dbReference>
<evidence type="ECO:0000256" key="4">
    <source>
        <dbReference type="SAM" id="Coils"/>
    </source>
</evidence>
<keyword evidence="2" id="KW-0238">DNA-binding</keyword>
<dbReference type="InterPro" id="IPR051081">
    <property type="entry name" value="HTH_MetalResp_TranReg"/>
</dbReference>
<evidence type="ECO:0000256" key="3">
    <source>
        <dbReference type="ARBA" id="ARBA00023163"/>
    </source>
</evidence>
<keyword evidence="1" id="KW-0805">Transcription regulation</keyword>
<protein>
    <submittedName>
        <fullName evidence="6">ArsR family transcriptional regulator</fullName>
    </submittedName>
</protein>
<dbReference type="Proteomes" id="UP000292580">
    <property type="component" value="Unassembled WGS sequence"/>
</dbReference>
<dbReference type="OrthoDB" id="9623at2157"/>
<keyword evidence="4" id="KW-0175">Coiled coil</keyword>
<dbReference type="SMART" id="SM00418">
    <property type="entry name" value="HTH_ARSR"/>
    <property type="match status" value="1"/>
</dbReference>
<name>A0A483CLG3_9EURY</name>
<evidence type="ECO:0000313" key="6">
    <source>
        <dbReference type="EMBL" id="TAJ43251.1"/>
    </source>
</evidence>
<evidence type="ECO:0000256" key="2">
    <source>
        <dbReference type="ARBA" id="ARBA00023125"/>
    </source>
</evidence>
<keyword evidence="3" id="KW-0804">Transcription</keyword>
<dbReference type="InterPro" id="IPR036390">
    <property type="entry name" value="WH_DNA-bd_sf"/>
</dbReference>
<dbReference type="InterPro" id="IPR001845">
    <property type="entry name" value="HTH_ArsR_DNA-bd_dom"/>
</dbReference>
<evidence type="ECO:0000259" key="5">
    <source>
        <dbReference type="SMART" id="SM00418"/>
    </source>
</evidence>
<accession>A0A483CLG3</accession>
<organism evidence="6 7">
    <name type="scientific">Methanofollis fontis</name>
    <dbReference type="NCBI Taxonomy" id="2052832"/>
    <lineage>
        <taxon>Archaea</taxon>
        <taxon>Methanobacteriati</taxon>
        <taxon>Methanobacteriota</taxon>
        <taxon>Stenosarchaea group</taxon>
        <taxon>Methanomicrobia</taxon>
        <taxon>Methanomicrobiales</taxon>
        <taxon>Methanomicrobiaceae</taxon>
        <taxon>Methanofollis</taxon>
    </lineage>
</organism>
<feature type="coiled-coil region" evidence="4">
    <location>
        <begin position="110"/>
        <end position="144"/>
    </location>
</feature>
<dbReference type="InterPro" id="IPR011991">
    <property type="entry name" value="ArsR-like_HTH"/>
</dbReference>
<dbReference type="InterPro" id="IPR036388">
    <property type="entry name" value="WH-like_DNA-bd_sf"/>
</dbReference>
<reference evidence="6 7" key="1">
    <citation type="submission" date="2017-11" db="EMBL/GenBank/DDBJ databases">
        <title>Isolation and Characterization of Methanofollis Species from Methane Seep Offshore SW Taiwan.</title>
        <authorList>
            <person name="Teng N.-H."/>
            <person name="Lai M.-C."/>
            <person name="Chen S.-C."/>
        </authorList>
    </citation>
    <scope>NUCLEOTIDE SEQUENCE [LARGE SCALE GENOMIC DNA]</scope>
    <source>
        <strain evidence="6 7">FWC-SCC2</strain>
    </source>
</reference>
<dbReference type="GO" id="GO:0003700">
    <property type="term" value="F:DNA-binding transcription factor activity"/>
    <property type="evidence" value="ECO:0007669"/>
    <property type="project" value="InterPro"/>
</dbReference>
<dbReference type="AlphaFoldDB" id="A0A483CLG3"/>
<keyword evidence="7" id="KW-1185">Reference proteome</keyword>
<feature type="domain" description="HTH arsR-type" evidence="5">
    <location>
        <begin position="9"/>
        <end position="84"/>
    </location>
</feature>
<gene>
    <name evidence="6" type="ORF">CUJ86_11455</name>
</gene>
<evidence type="ECO:0000313" key="7">
    <source>
        <dbReference type="Proteomes" id="UP000292580"/>
    </source>
</evidence>
<dbReference type="SUPFAM" id="SSF46785">
    <property type="entry name" value="Winged helix' DNA-binding domain"/>
    <property type="match status" value="2"/>
</dbReference>
<proteinExistence type="predicted"/>
<dbReference type="EMBL" id="PGCL01000009">
    <property type="protein sequence ID" value="TAJ43251.1"/>
    <property type="molecule type" value="Genomic_DNA"/>
</dbReference>
<dbReference type="PANTHER" id="PTHR33154:SF33">
    <property type="entry name" value="TRANSCRIPTIONAL REPRESSOR SDPR"/>
    <property type="match status" value="1"/>
</dbReference>